<dbReference type="GeneID" id="93770355"/>
<dbReference type="SMART" id="SM00710">
    <property type="entry name" value="PbH1"/>
    <property type="match status" value="7"/>
</dbReference>
<evidence type="ECO:0000313" key="4">
    <source>
        <dbReference type="Proteomes" id="UP000315983"/>
    </source>
</evidence>
<dbReference type="SUPFAM" id="SSF51126">
    <property type="entry name" value="Pectin lyase-like"/>
    <property type="match status" value="1"/>
</dbReference>
<dbReference type="PANTHER" id="PTHR11319">
    <property type="entry name" value="G PROTEIN-COUPLED RECEPTOR-RELATED"/>
    <property type="match status" value="1"/>
</dbReference>
<comment type="caution">
    <text evidence="3">The sequence shown here is derived from an EMBL/GenBank/DDBJ whole genome shotgun (WGS) entry which is preliminary data.</text>
</comment>
<protein>
    <submittedName>
        <fullName evidence="3">Putative outer membrane repeat protein</fullName>
    </submittedName>
</protein>
<evidence type="ECO:0000256" key="1">
    <source>
        <dbReference type="SAM" id="MobiDB-lite"/>
    </source>
</evidence>
<dbReference type="Proteomes" id="UP000677457">
    <property type="component" value="Unassembled WGS sequence"/>
</dbReference>
<evidence type="ECO:0000313" key="2">
    <source>
        <dbReference type="EMBL" id="GIM82889.1"/>
    </source>
</evidence>
<reference evidence="3 4" key="1">
    <citation type="submission" date="2019-06" db="EMBL/GenBank/DDBJ databases">
        <title>Sequencing the genomes of 1000 actinobacteria strains.</title>
        <authorList>
            <person name="Klenk H.-P."/>
        </authorList>
    </citation>
    <scope>NUCLEOTIDE SEQUENCE [LARGE SCALE GENOMIC DNA]</scope>
    <source>
        <strain evidence="3 4">DSM 44819</strain>
    </source>
</reference>
<sequence length="464" mass="46656">MNHPLHDHEPDPPGGRRARSRWWAVGLAGMTGLALTTVGVTAGPAADAVARTPTTAGDRPSADDDRSQHDDGNHDDKDQNRGDKNKGKKEKKPKGVPVPCKTDALIAAITHANARGGAVLDLATKCTYTLTTNIDGAGLPAIATPITLNGGEHTTITRAAAAPLFRIITINIGGDLTLNHLAINGGQTDSNGGGILVNTGAKLTINRSAITRNIASGNGGGIATSGTTTVQHSAVSHNSAELNGGGIYNTGQLTVSKSHVDANTANDFGGIGSLTGSSIQIERSTLTGNSARQSSGAIVVGFGAIGKITDTRITKNTAGEAGAVSVAGQLTLKRVTLADNTATTLTAGGLIIGPVGTAVVEDSHIKNNNAGTDGGGVFNQGVLTLRRTKVTGNQAGDQGGGVFNPTTGTVRLFSTKVAKNVAVADGGGIFNQAGGTVNLNIASGTFVVKNRPDNCAGDVPGCAG</sequence>
<reference evidence="2 5" key="2">
    <citation type="submission" date="2021-03" db="EMBL/GenBank/DDBJ databases">
        <title>Whole genome shotgun sequence of Salinispora arenicola NBRC 105043.</title>
        <authorList>
            <person name="Komaki H."/>
            <person name="Tamura T."/>
        </authorList>
    </citation>
    <scope>NUCLEOTIDE SEQUENCE [LARGE SCALE GENOMIC DNA]</scope>
    <source>
        <strain evidence="2 5">NBRC 105043</strain>
    </source>
</reference>
<dbReference type="EMBL" id="VFOL01000001">
    <property type="protein sequence ID" value="TQL35961.1"/>
    <property type="molecule type" value="Genomic_DNA"/>
</dbReference>
<keyword evidence="5" id="KW-1185">Reference proteome</keyword>
<feature type="region of interest" description="Disordered" evidence="1">
    <location>
        <begin position="46"/>
        <end position="98"/>
    </location>
</feature>
<dbReference type="InterPro" id="IPR011050">
    <property type="entry name" value="Pectin_lyase_fold/virulence"/>
</dbReference>
<evidence type="ECO:0000313" key="5">
    <source>
        <dbReference type="Proteomes" id="UP000677457"/>
    </source>
</evidence>
<name>A0A542XJC4_SALAC</name>
<feature type="compositionally biased region" description="Basic and acidic residues" evidence="1">
    <location>
        <begin position="60"/>
        <end position="85"/>
    </location>
</feature>
<accession>A0A542XJC4</accession>
<organism evidence="3 4">
    <name type="scientific">Salinispora arenicola</name>
    <dbReference type="NCBI Taxonomy" id="168697"/>
    <lineage>
        <taxon>Bacteria</taxon>
        <taxon>Bacillati</taxon>
        <taxon>Actinomycetota</taxon>
        <taxon>Actinomycetes</taxon>
        <taxon>Micromonosporales</taxon>
        <taxon>Micromonosporaceae</taxon>
        <taxon>Salinispora</taxon>
    </lineage>
</organism>
<gene>
    <name evidence="3" type="ORF">FB564_1033</name>
    <name evidence="2" type="ORF">Sar04_09480</name>
</gene>
<dbReference type="AlphaFoldDB" id="A0A542XJC4"/>
<dbReference type="InterPro" id="IPR006626">
    <property type="entry name" value="PbH1"/>
</dbReference>
<dbReference type="PANTHER" id="PTHR11319:SF35">
    <property type="entry name" value="OUTER MEMBRANE PROTEIN PMPC-RELATED"/>
    <property type="match status" value="1"/>
</dbReference>
<evidence type="ECO:0000313" key="3">
    <source>
        <dbReference type="EMBL" id="TQL35961.1"/>
    </source>
</evidence>
<dbReference type="EMBL" id="BOQM01000006">
    <property type="protein sequence ID" value="GIM82889.1"/>
    <property type="molecule type" value="Genomic_DNA"/>
</dbReference>
<dbReference type="Proteomes" id="UP000315983">
    <property type="component" value="Unassembled WGS sequence"/>
</dbReference>
<dbReference type="RefSeq" id="WP_029025529.1">
    <property type="nucleotide sequence ID" value="NZ_BOQM01000006.1"/>
</dbReference>
<proteinExistence type="predicted"/>